<accession>A0A9Q1KHS7</accession>
<dbReference type="PANTHER" id="PTHR43050:SF1">
    <property type="entry name" value="SERINE RACEMASE"/>
    <property type="match status" value="1"/>
</dbReference>
<organism evidence="4 5">
    <name type="scientific">Carnegiea gigantea</name>
    <dbReference type="NCBI Taxonomy" id="171969"/>
    <lineage>
        <taxon>Eukaryota</taxon>
        <taxon>Viridiplantae</taxon>
        <taxon>Streptophyta</taxon>
        <taxon>Embryophyta</taxon>
        <taxon>Tracheophyta</taxon>
        <taxon>Spermatophyta</taxon>
        <taxon>Magnoliopsida</taxon>
        <taxon>eudicotyledons</taxon>
        <taxon>Gunneridae</taxon>
        <taxon>Pentapetalae</taxon>
        <taxon>Caryophyllales</taxon>
        <taxon>Cactineae</taxon>
        <taxon>Cactaceae</taxon>
        <taxon>Cactoideae</taxon>
        <taxon>Echinocereeae</taxon>
        <taxon>Carnegiea</taxon>
    </lineage>
</organism>
<gene>
    <name evidence="4" type="ORF">Cgig2_030856</name>
</gene>
<dbReference type="GO" id="GO:0003941">
    <property type="term" value="F:L-serine ammonia-lyase activity"/>
    <property type="evidence" value="ECO:0007669"/>
    <property type="project" value="TreeGrafter"/>
</dbReference>
<evidence type="ECO:0000313" key="5">
    <source>
        <dbReference type="Proteomes" id="UP001153076"/>
    </source>
</evidence>
<comment type="caution">
    <text evidence="4">The sequence shown here is derived from an EMBL/GenBank/DDBJ whole genome shotgun (WGS) entry which is preliminary data.</text>
</comment>
<name>A0A9Q1KHS7_9CARY</name>
<dbReference type="EMBL" id="JAKOGI010000126">
    <property type="protein sequence ID" value="KAJ8443088.1"/>
    <property type="molecule type" value="Genomic_DNA"/>
</dbReference>
<dbReference type="PANTHER" id="PTHR43050">
    <property type="entry name" value="SERINE / THREONINE RACEMASE FAMILY MEMBER"/>
    <property type="match status" value="1"/>
</dbReference>
<comment type="cofactor">
    <cofactor evidence="1">
        <name>pyridoxal 5'-phosphate</name>
        <dbReference type="ChEBI" id="CHEBI:597326"/>
    </cofactor>
</comment>
<dbReference type="Proteomes" id="UP001153076">
    <property type="component" value="Unassembled WGS sequence"/>
</dbReference>
<reference evidence="4" key="1">
    <citation type="submission" date="2022-04" db="EMBL/GenBank/DDBJ databases">
        <title>Carnegiea gigantea Genome sequencing and assembly v2.</title>
        <authorList>
            <person name="Copetti D."/>
            <person name="Sanderson M.J."/>
            <person name="Burquez A."/>
            <person name="Wojciechowski M.F."/>
        </authorList>
    </citation>
    <scope>NUCLEOTIDE SEQUENCE</scope>
    <source>
        <strain evidence="4">SGP5-SGP5p</strain>
        <tissue evidence="4">Aerial part</tissue>
    </source>
</reference>
<evidence type="ECO:0000256" key="2">
    <source>
        <dbReference type="ARBA" id="ARBA00010869"/>
    </source>
</evidence>
<dbReference type="AlphaFoldDB" id="A0A9Q1KHS7"/>
<dbReference type="OrthoDB" id="4418812at2759"/>
<evidence type="ECO:0000256" key="1">
    <source>
        <dbReference type="ARBA" id="ARBA00001933"/>
    </source>
</evidence>
<proteinExistence type="inferred from homology"/>
<keyword evidence="5" id="KW-1185">Reference proteome</keyword>
<dbReference type="GO" id="GO:0018114">
    <property type="term" value="F:threonine racemase activity"/>
    <property type="evidence" value="ECO:0007669"/>
    <property type="project" value="TreeGrafter"/>
</dbReference>
<comment type="similarity">
    <text evidence="2">Belongs to the serine/threonine dehydratase family.</text>
</comment>
<evidence type="ECO:0000313" key="4">
    <source>
        <dbReference type="EMBL" id="KAJ8443088.1"/>
    </source>
</evidence>
<dbReference type="GO" id="GO:0030170">
    <property type="term" value="F:pyridoxal phosphate binding"/>
    <property type="evidence" value="ECO:0007669"/>
    <property type="project" value="TreeGrafter"/>
</dbReference>
<keyword evidence="3" id="KW-0663">Pyridoxal phosphate</keyword>
<dbReference type="InterPro" id="IPR036052">
    <property type="entry name" value="TrpB-like_PALP_sf"/>
</dbReference>
<dbReference type="GO" id="GO:0005524">
    <property type="term" value="F:ATP binding"/>
    <property type="evidence" value="ECO:0007669"/>
    <property type="project" value="TreeGrafter"/>
</dbReference>
<dbReference type="GO" id="GO:0008721">
    <property type="term" value="F:D-serine ammonia-lyase activity"/>
    <property type="evidence" value="ECO:0007669"/>
    <property type="project" value="TreeGrafter"/>
</dbReference>
<protein>
    <submittedName>
        <fullName evidence="4">Uncharacterized protein</fullName>
    </submittedName>
</protein>
<sequence>MQETGAGLVHPYNNARIISFKINLFMAYLTFLYNGQGTISFELLEEFPEIDTIIVLISGVALTTKSINPAIRVLAAKPVGANDVPLSKAAGIEIIESMKLCYEILKIAVEPNEAIGLAVLLSRSFQQNPSWSDYRNMTIVVSRGNLDLDVF</sequence>
<dbReference type="GO" id="GO:0000287">
    <property type="term" value="F:magnesium ion binding"/>
    <property type="evidence" value="ECO:0007669"/>
    <property type="project" value="TreeGrafter"/>
</dbReference>
<evidence type="ECO:0000256" key="3">
    <source>
        <dbReference type="ARBA" id="ARBA00022898"/>
    </source>
</evidence>
<dbReference type="SUPFAM" id="SSF53686">
    <property type="entry name" value="Tryptophan synthase beta subunit-like PLP-dependent enzymes"/>
    <property type="match status" value="1"/>
</dbReference>
<dbReference type="Gene3D" id="3.40.50.1100">
    <property type="match status" value="1"/>
</dbReference>
<dbReference type="GO" id="GO:0070179">
    <property type="term" value="P:D-serine biosynthetic process"/>
    <property type="evidence" value="ECO:0007669"/>
    <property type="project" value="TreeGrafter"/>
</dbReference>
<dbReference type="GO" id="GO:0030378">
    <property type="term" value="F:serine racemase activity"/>
    <property type="evidence" value="ECO:0007669"/>
    <property type="project" value="TreeGrafter"/>
</dbReference>